<dbReference type="AlphaFoldDB" id="A0A2K6L8W6"/>
<name>A0A2K6L8W6_RHIBE</name>
<sequence>MWMGLIQLVGGVKRKGQGFLEKEFSHKTNMILSCEFLACWPAWGDQGDCSRLLRDAGVIEMPRKPRASSPLSNIHPPMPKRQPGREKGPVKEVPGTKASP</sequence>
<evidence type="ECO:0000313" key="3">
    <source>
        <dbReference type="Proteomes" id="UP000233180"/>
    </source>
</evidence>
<reference evidence="2" key="2">
    <citation type="submission" date="2025-08" db="UniProtKB">
        <authorList>
            <consortium name="Ensembl"/>
        </authorList>
    </citation>
    <scope>IDENTIFICATION</scope>
</reference>
<dbReference type="Ensembl" id="ENSRBIT00000043840.1">
    <property type="protein sequence ID" value="ENSRBIP00000019962.1"/>
    <property type="gene ID" value="ENSRBIG00000033972.1"/>
</dbReference>
<protein>
    <submittedName>
        <fullName evidence="2">Uncharacterized protein</fullName>
    </submittedName>
</protein>
<feature type="region of interest" description="Disordered" evidence="1">
    <location>
        <begin position="63"/>
        <end position="100"/>
    </location>
</feature>
<dbReference type="OMA" id="MPKRQPG"/>
<dbReference type="GeneTree" id="ENSGT00390000012766"/>
<dbReference type="Proteomes" id="UP000233180">
    <property type="component" value="Unassembled WGS sequence"/>
</dbReference>
<evidence type="ECO:0000313" key="2">
    <source>
        <dbReference type="Ensembl" id="ENSRBIP00000019962.1"/>
    </source>
</evidence>
<proteinExistence type="predicted"/>
<organism evidence="2 3">
    <name type="scientific">Rhinopithecus bieti</name>
    <name type="common">Black snub-nosed monkey</name>
    <name type="synonym">Pygathrix bieti</name>
    <dbReference type="NCBI Taxonomy" id="61621"/>
    <lineage>
        <taxon>Eukaryota</taxon>
        <taxon>Metazoa</taxon>
        <taxon>Chordata</taxon>
        <taxon>Craniata</taxon>
        <taxon>Vertebrata</taxon>
        <taxon>Euteleostomi</taxon>
        <taxon>Mammalia</taxon>
        <taxon>Eutheria</taxon>
        <taxon>Euarchontoglires</taxon>
        <taxon>Primates</taxon>
        <taxon>Haplorrhini</taxon>
        <taxon>Catarrhini</taxon>
        <taxon>Cercopithecidae</taxon>
        <taxon>Colobinae</taxon>
        <taxon>Rhinopithecus</taxon>
    </lineage>
</organism>
<reference evidence="2 3" key="1">
    <citation type="submission" date="2016-06" db="EMBL/GenBank/DDBJ databases">
        <title>Genome of Rhinopithecus bieti.</title>
        <authorList>
            <person name="Wu"/>
            <person name="C.-I. and Zhang"/>
            <person name="Y."/>
        </authorList>
    </citation>
    <scope>NUCLEOTIDE SEQUENCE</scope>
</reference>
<accession>A0A2K6L8W6</accession>
<evidence type="ECO:0000256" key="1">
    <source>
        <dbReference type="SAM" id="MobiDB-lite"/>
    </source>
</evidence>
<reference evidence="2" key="3">
    <citation type="submission" date="2025-09" db="UniProtKB">
        <authorList>
            <consortium name="Ensembl"/>
        </authorList>
    </citation>
    <scope>IDENTIFICATION</scope>
</reference>
<keyword evidence="3" id="KW-1185">Reference proteome</keyword>